<accession>A0A9P3BEV1</accession>
<evidence type="ECO:0000313" key="1">
    <source>
        <dbReference type="EMBL" id="GIJ90062.1"/>
    </source>
</evidence>
<organism evidence="1 2">
    <name type="scientific">Aspergillus pseudoviridinutans</name>
    <dbReference type="NCBI Taxonomy" id="1517512"/>
    <lineage>
        <taxon>Eukaryota</taxon>
        <taxon>Fungi</taxon>
        <taxon>Dikarya</taxon>
        <taxon>Ascomycota</taxon>
        <taxon>Pezizomycotina</taxon>
        <taxon>Eurotiomycetes</taxon>
        <taxon>Eurotiomycetidae</taxon>
        <taxon>Eurotiales</taxon>
        <taxon>Aspergillaceae</taxon>
        <taxon>Aspergillus</taxon>
        <taxon>Aspergillus subgen. Fumigati</taxon>
    </lineage>
</organism>
<proteinExistence type="predicted"/>
<evidence type="ECO:0000313" key="2">
    <source>
        <dbReference type="Proteomes" id="UP001043456"/>
    </source>
</evidence>
<gene>
    <name evidence="1" type="ORF">Asppvi_009011</name>
</gene>
<dbReference type="GeneID" id="67007621"/>
<dbReference type="Proteomes" id="UP001043456">
    <property type="component" value="Unassembled WGS sequence"/>
</dbReference>
<keyword evidence="2" id="KW-1185">Reference proteome</keyword>
<comment type="caution">
    <text evidence="1">The sequence shown here is derived from an EMBL/GenBank/DDBJ whole genome shotgun (WGS) entry which is preliminary data.</text>
</comment>
<protein>
    <submittedName>
        <fullName evidence="1">Uncharacterized protein</fullName>
    </submittedName>
</protein>
<name>A0A9P3BEV1_9EURO</name>
<sequence length="422" mass="48608">MTLLMAGIRMFLHQTVRPSIAHQTFYQHEMDWLAIEVTLDPDFKKFSEQKPLPVWALYGGHSADACKAPLPSEQNAVKSTKLLEKRARIADICQWECPSTEMAQNLAISIESVANVWLPESTVQEFQWCVVVDLGERKEKPTFCLAYSSKRKRWEFRKEERQRLESALSLWLYYDKSVRSKRFTKNFERSLLLLGLSQNSDVLFKVLQQRMGKGAMAKLCFVKPFLQTDANEGEDDDYNEDYEEEESVFSKPEKKSCKRNRIVGIYNGGGLQSPTFYQENTATGQDRELVVKLIRPRLHTFRSAGRYPTTLNNYIPGALSTMNLVQLYAQHIFLAFAWAFVDKFQSDLRVPKNAFEEDSLEDLEQLASRVELTHLGDIQDIILCLLSPLIHFGVLGMERMIADPEALRPWVSQTRENPTSRS</sequence>
<reference evidence="1 2" key="1">
    <citation type="submission" date="2018-10" db="EMBL/GenBank/DDBJ databases">
        <title>Pan-genome distribution and transcriptional activeness of fungal secondary metabolism genes in Aspergillus section Fumigati.</title>
        <authorList>
            <person name="Takahashi H."/>
            <person name="Umemura M."/>
            <person name="Ninomiya A."/>
            <person name="Kusuya Y."/>
            <person name="Urayama S."/>
            <person name="Shimizu M."/>
            <person name="Watanabe A."/>
            <person name="Kamei K."/>
            <person name="Yaguchi T."/>
            <person name="Hagiwara D."/>
        </authorList>
    </citation>
    <scope>NUCLEOTIDE SEQUENCE [LARGE SCALE GENOMIC DNA]</scope>
    <source>
        <strain evidence="1 2">IFM 55266</strain>
    </source>
</reference>
<dbReference type="EMBL" id="BHVY01000006">
    <property type="protein sequence ID" value="GIJ90062.1"/>
    <property type="molecule type" value="Genomic_DNA"/>
</dbReference>
<dbReference type="RefSeq" id="XP_043160808.1">
    <property type="nucleotide sequence ID" value="XM_043304873.1"/>
</dbReference>
<dbReference type="AlphaFoldDB" id="A0A9P3BEV1"/>